<sequence length="86" mass="9972">MKFLYYLYILEVILILPMLGDNNNVVLSSKIIHNIIITIIFGFNCVVNFYYCILKSNKQRIDYIGISLLFSVILFVPINNIIIAIK</sequence>
<dbReference type="EMBL" id="NARP01000002">
    <property type="protein sequence ID" value="OTQ01469.1"/>
    <property type="molecule type" value="Genomic_DNA"/>
</dbReference>
<proteinExistence type="predicted"/>
<keyword evidence="1" id="KW-0812">Transmembrane</keyword>
<evidence type="ECO:0000313" key="5">
    <source>
        <dbReference type="Proteomes" id="UP000194977"/>
    </source>
</evidence>
<feature type="transmembrane region" description="Helical" evidence="1">
    <location>
        <begin position="5"/>
        <end position="20"/>
    </location>
</feature>
<feature type="transmembrane region" description="Helical" evidence="1">
    <location>
        <begin position="32"/>
        <end position="51"/>
    </location>
</feature>
<dbReference type="Proteomes" id="UP000194800">
    <property type="component" value="Unassembled WGS sequence"/>
</dbReference>
<dbReference type="EMBL" id="NART01000003">
    <property type="protein sequence ID" value="OTQ11677.1"/>
    <property type="molecule type" value="Genomic_DNA"/>
</dbReference>
<reference evidence="4 5" key="1">
    <citation type="submission" date="2017-03" db="EMBL/GenBank/DDBJ databases">
        <title>Comparative genomics of honeybee gut symbionts reveal geographically distinct and subgroup specific antibiotic resistance.</title>
        <authorList>
            <person name="Ludvigsen J."/>
            <person name="Porcellato D."/>
            <person name="Labee-Lund T.M."/>
            <person name="Amdam G.V."/>
            <person name="Rudi K."/>
        </authorList>
    </citation>
    <scope>NUCLEOTIDE SEQUENCE [LARGE SCALE GENOMIC DNA]</scope>
    <source>
        <strain evidence="2 5">A-7-12</strain>
        <strain evidence="3 4">A-9-12</strain>
    </source>
</reference>
<keyword evidence="1" id="KW-0472">Membrane</keyword>
<gene>
    <name evidence="3" type="ORF">B6C91_01200</name>
    <name evidence="2" type="ORF">B6D08_01005</name>
</gene>
<name>A0A242NLE7_9GAMM</name>
<evidence type="ECO:0000313" key="3">
    <source>
        <dbReference type="EMBL" id="OTQ11677.1"/>
    </source>
</evidence>
<keyword evidence="1" id="KW-1133">Transmembrane helix</keyword>
<dbReference type="Proteomes" id="UP000194977">
    <property type="component" value="Unassembled WGS sequence"/>
</dbReference>
<evidence type="ECO:0000313" key="4">
    <source>
        <dbReference type="Proteomes" id="UP000194800"/>
    </source>
</evidence>
<accession>A0A242NLE7</accession>
<protein>
    <submittedName>
        <fullName evidence="2">Uncharacterized protein</fullName>
    </submittedName>
</protein>
<feature type="transmembrane region" description="Helical" evidence="1">
    <location>
        <begin position="63"/>
        <end position="85"/>
    </location>
</feature>
<evidence type="ECO:0000313" key="2">
    <source>
        <dbReference type="EMBL" id="OTQ01469.1"/>
    </source>
</evidence>
<evidence type="ECO:0000256" key="1">
    <source>
        <dbReference type="SAM" id="Phobius"/>
    </source>
</evidence>
<keyword evidence="4" id="KW-1185">Reference proteome</keyword>
<comment type="caution">
    <text evidence="2">The sequence shown here is derived from an EMBL/GenBank/DDBJ whole genome shotgun (WGS) entry which is preliminary data.</text>
</comment>
<organism evidence="2 5">
    <name type="scientific">Gilliamella apicola</name>
    <dbReference type="NCBI Taxonomy" id="1196095"/>
    <lineage>
        <taxon>Bacteria</taxon>
        <taxon>Pseudomonadati</taxon>
        <taxon>Pseudomonadota</taxon>
        <taxon>Gammaproteobacteria</taxon>
        <taxon>Orbales</taxon>
        <taxon>Orbaceae</taxon>
        <taxon>Gilliamella</taxon>
    </lineage>
</organism>
<dbReference type="RefSeq" id="WP_086271298.1">
    <property type="nucleotide sequence ID" value="NZ_MZNE01000008.1"/>
</dbReference>
<dbReference type="AlphaFoldDB" id="A0A242NLE7"/>